<keyword evidence="3" id="KW-0175">Coiled coil</keyword>
<evidence type="ECO:0000259" key="5">
    <source>
        <dbReference type="Pfam" id="PF24237"/>
    </source>
</evidence>
<evidence type="ECO:0000256" key="2">
    <source>
        <dbReference type="ARBA" id="ARBA00023242"/>
    </source>
</evidence>
<keyword evidence="7" id="KW-1185">Reference proteome</keyword>
<dbReference type="Pfam" id="PF24237">
    <property type="entry name" value="INO80E"/>
    <property type="match status" value="1"/>
</dbReference>
<dbReference type="SMART" id="SM00541">
    <property type="entry name" value="FYRN"/>
    <property type="match status" value="1"/>
</dbReference>
<evidence type="ECO:0000256" key="4">
    <source>
        <dbReference type="SAM" id="MobiDB-lite"/>
    </source>
</evidence>
<dbReference type="PANTHER" id="PTHR22715">
    <property type="entry name" value="TRANSFORMING GROWTH FACTOR BETA REGULATED GENE 1"/>
    <property type="match status" value="1"/>
</dbReference>
<dbReference type="InterPro" id="IPR040092">
    <property type="entry name" value="TBRG1"/>
</dbReference>
<evidence type="ECO:0000313" key="6">
    <source>
        <dbReference type="EMBL" id="KAK3095480.1"/>
    </source>
</evidence>
<dbReference type="SMART" id="SM00542">
    <property type="entry name" value="FYRC"/>
    <property type="match status" value="1"/>
</dbReference>
<gene>
    <name evidence="6" type="ORF">FSP39_015162</name>
</gene>
<dbReference type="GO" id="GO:0005634">
    <property type="term" value="C:nucleus"/>
    <property type="evidence" value="ECO:0007669"/>
    <property type="project" value="UniProtKB-SubCell"/>
</dbReference>
<dbReference type="Pfam" id="PF05964">
    <property type="entry name" value="FYRN"/>
    <property type="match status" value="1"/>
</dbReference>
<evidence type="ECO:0000256" key="3">
    <source>
        <dbReference type="SAM" id="Coils"/>
    </source>
</evidence>
<comment type="caution">
    <text evidence="6">The sequence shown here is derived from an EMBL/GenBank/DDBJ whole genome shotgun (WGS) entry which is preliminary data.</text>
</comment>
<organism evidence="6 7">
    <name type="scientific">Pinctada imbricata</name>
    <name type="common">Atlantic pearl-oyster</name>
    <name type="synonym">Pinctada martensii</name>
    <dbReference type="NCBI Taxonomy" id="66713"/>
    <lineage>
        <taxon>Eukaryota</taxon>
        <taxon>Metazoa</taxon>
        <taxon>Spiralia</taxon>
        <taxon>Lophotrochozoa</taxon>
        <taxon>Mollusca</taxon>
        <taxon>Bivalvia</taxon>
        <taxon>Autobranchia</taxon>
        <taxon>Pteriomorphia</taxon>
        <taxon>Pterioida</taxon>
        <taxon>Pterioidea</taxon>
        <taxon>Pteriidae</taxon>
        <taxon>Pinctada</taxon>
    </lineage>
</organism>
<dbReference type="PROSITE" id="PS51542">
    <property type="entry name" value="FYRN"/>
    <property type="match status" value="1"/>
</dbReference>
<comment type="subcellular location">
    <subcellularLocation>
        <location evidence="1">Nucleus</location>
    </subcellularLocation>
</comment>
<evidence type="ECO:0000256" key="1">
    <source>
        <dbReference type="ARBA" id="ARBA00004123"/>
    </source>
</evidence>
<feature type="domain" description="INO80 complex subunit E N-terminal" evidence="5">
    <location>
        <begin position="103"/>
        <end position="149"/>
    </location>
</feature>
<proteinExistence type="predicted"/>
<keyword evidence="2" id="KW-0539">Nucleus</keyword>
<feature type="coiled-coil region" evidence="3">
    <location>
        <begin position="121"/>
        <end position="148"/>
    </location>
</feature>
<sequence length="454" mass="48998">MDPLKTGIFSQDSAFLQHYQTANRRTNVEQQGNASSVESKSVQETTKLLAQSAMKPSIKAEPMWYGGPQGQSVQVIRGAHGSILGTRMSTGITAGRTSLVNPYIRKWRRLKRVIKDLVYVNAAVCDEVVRVEEKIAKVKEERRFLLRKLLHYQSLADGGTPQPKVATTTPVVSKAGTVTSNENAESSPSVKSKPKAKKKLAASTAAAIDKKKITVIPPVAKEILDAMQPKSKKSKASQVQRKFIPPLQLDSSGRPIFPLVIGDLTVHSIGEIVSDRPGFHSTQCIYPEGFCSTRSYASTLDPTKPCLYTCKISDGGNGPVFEIDAEDNPDFAIQGSPLSECHSALIKCINKACGGTVLESTGDGATFFGLTHPVVQNLIQSCPGARRCSGYKWVKFEISKTETAESVSGEAESDPSISFESFKALFGKGGTKSQSATASLRSLLTSKELGVKKK</sequence>
<dbReference type="PANTHER" id="PTHR22715:SF0">
    <property type="entry name" value="TRANSFORMING GROWTH FACTOR BETA REGULATOR 1"/>
    <property type="match status" value="1"/>
</dbReference>
<dbReference type="Gene3D" id="3.30.160.360">
    <property type="match status" value="1"/>
</dbReference>
<evidence type="ECO:0000313" key="7">
    <source>
        <dbReference type="Proteomes" id="UP001186944"/>
    </source>
</evidence>
<dbReference type="InterPro" id="IPR003889">
    <property type="entry name" value="FYrich_C"/>
</dbReference>
<name>A0AA88Y9H0_PINIB</name>
<dbReference type="EMBL" id="VSWD01000008">
    <property type="protein sequence ID" value="KAK3095480.1"/>
    <property type="molecule type" value="Genomic_DNA"/>
</dbReference>
<dbReference type="PROSITE" id="PS51543">
    <property type="entry name" value="FYRC"/>
    <property type="match status" value="1"/>
</dbReference>
<dbReference type="AlphaFoldDB" id="A0AA88Y9H0"/>
<dbReference type="Pfam" id="PF05965">
    <property type="entry name" value="FYRC"/>
    <property type="match status" value="1"/>
</dbReference>
<dbReference type="GO" id="GO:0051726">
    <property type="term" value="P:regulation of cell cycle"/>
    <property type="evidence" value="ECO:0007669"/>
    <property type="project" value="TreeGrafter"/>
</dbReference>
<feature type="compositionally biased region" description="Polar residues" evidence="4">
    <location>
        <begin position="173"/>
        <end position="183"/>
    </location>
</feature>
<reference evidence="6" key="1">
    <citation type="submission" date="2019-08" db="EMBL/GenBank/DDBJ databases">
        <title>The improved chromosome-level genome for the pearl oyster Pinctada fucata martensii using PacBio sequencing and Hi-C.</title>
        <authorList>
            <person name="Zheng Z."/>
        </authorList>
    </citation>
    <scope>NUCLEOTIDE SEQUENCE</scope>
    <source>
        <strain evidence="6">ZZ-2019</strain>
        <tissue evidence="6">Adductor muscle</tissue>
    </source>
</reference>
<dbReference type="Proteomes" id="UP001186944">
    <property type="component" value="Unassembled WGS sequence"/>
</dbReference>
<accession>A0AA88Y9H0</accession>
<dbReference type="InterPro" id="IPR003888">
    <property type="entry name" value="FYrich_N"/>
</dbReference>
<dbReference type="InterPro" id="IPR056515">
    <property type="entry name" value="INO80E_N"/>
</dbReference>
<feature type="region of interest" description="Disordered" evidence="4">
    <location>
        <begin position="173"/>
        <end position="195"/>
    </location>
</feature>
<protein>
    <recommendedName>
        <fullName evidence="5">INO80 complex subunit E N-terminal domain-containing protein</fullName>
    </recommendedName>
</protein>